<feature type="non-terminal residue" evidence="1">
    <location>
        <position position="41"/>
    </location>
</feature>
<keyword evidence="2" id="KW-1185">Reference proteome</keyword>
<accession>A0A087T6N8</accession>
<dbReference type="Proteomes" id="UP000054359">
    <property type="component" value="Unassembled WGS sequence"/>
</dbReference>
<dbReference type="EMBL" id="KK113674">
    <property type="protein sequence ID" value="KFM60777.1"/>
    <property type="molecule type" value="Genomic_DNA"/>
</dbReference>
<reference evidence="1 2" key="1">
    <citation type="submission" date="2013-11" db="EMBL/GenBank/DDBJ databases">
        <title>Genome sequencing of Stegodyphus mimosarum.</title>
        <authorList>
            <person name="Bechsgaard J."/>
        </authorList>
    </citation>
    <scope>NUCLEOTIDE SEQUENCE [LARGE SCALE GENOMIC DNA]</scope>
</reference>
<gene>
    <name evidence="1" type="ORF">X975_22831</name>
</gene>
<protein>
    <submittedName>
        <fullName evidence="1">Uncharacterized protein</fullName>
    </submittedName>
</protein>
<name>A0A087T6N8_STEMI</name>
<evidence type="ECO:0000313" key="2">
    <source>
        <dbReference type="Proteomes" id="UP000054359"/>
    </source>
</evidence>
<evidence type="ECO:0000313" key="1">
    <source>
        <dbReference type="EMBL" id="KFM60777.1"/>
    </source>
</evidence>
<dbReference type="AlphaFoldDB" id="A0A087T6N8"/>
<proteinExistence type="predicted"/>
<organism evidence="1 2">
    <name type="scientific">Stegodyphus mimosarum</name>
    <name type="common">African social velvet spider</name>
    <dbReference type="NCBI Taxonomy" id="407821"/>
    <lineage>
        <taxon>Eukaryota</taxon>
        <taxon>Metazoa</taxon>
        <taxon>Ecdysozoa</taxon>
        <taxon>Arthropoda</taxon>
        <taxon>Chelicerata</taxon>
        <taxon>Arachnida</taxon>
        <taxon>Araneae</taxon>
        <taxon>Araneomorphae</taxon>
        <taxon>Entelegynae</taxon>
        <taxon>Eresoidea</taxon>
        <taxon>Eresidae</taxon>
        <taxon>Stegodyphus</taxon>
    </lineage>
</organism>
<sequence>MTLMAGGVALLLLLPLIYTIYRCKKRSNAVYEDIPEGSVAR</sequence>